<sequence length="158" mass="18613">MDSDDEIFLTQNTFSQEPLRGLNLNLLNHPHFREVSERDSVEVEKKENPGRNIIVVCDNEVEKRRESRIPANTKVNTSWAVRCWEDWAVERNVKVRKNSCKEKYYEVNPDIKKVPNEQLDYWLGTFVLEIRKKKEPGSVYPPNTLYQMCCGLQRLVAE</sequence>
<feature type="domain" description="QRICH1-like" evidence="1">
    <location>
        <begin position="75"/>
        <end position="156"/>
    </location>
</feature>
<dbReference type="InterPro" id="IPR057926">
    <property type="entry name" value="QRICH1_dom"/>
</dbReference>
<dbReference type="Pfam" id="PF25561">
    <property type="entry name" value="QRICH1"/>
    <property type="match status" value="1"/>
</dbReference>
<evidence type="ECO:0000259" key="1">
    <source>
        <dbReference type="Pfam" id="PF25561"/>
    </source>
</evidence>
<comment type="caution">
    <text evidence="2">The sequence shown here is derived from an EMBL/GenBank/DDBJ whole genome shotgun (WGS) entry which is preliminary data.</text>
</comment>
<organism evidence="2 3">
    <name type="scientific">Porites evermanni</name>
    <dbReference type="NCBI Taxonomy" id="104178"/>
    <lineage>
        <taxon>Eukaryota</taxon>
        <taxon>Metazoa</taxon>
        <taxon>Cnidaria</taxon>
        <taxon>Anthozoa</taxon>
        <taxon>Hexacorallia</taxon>
        <taxon>Scleractinia</taxon>
        <taxon>Fungiina</taxon>
        <taxon>Poritidae</taxon>
        <taxon>Porites</taxon>
    </lineage>
</organism>
<name>A0ABN8PKK2_9CNID</name>
<evidence type="ECO:0000313" key="3">
    <source>
        <dbReference type="Proteomes" id="UP001159427"/>
    </source>
</evidence>
<reference evidence="2 3" key="1">
    <citation type="submission" date="2022-05" db="EMBL/GenBank/DDBJ databases">
        <authorList>
            <consortium name="Genoscope - CEA"/>
            <person name="William W."/>
        </authorList>
    </citation>
    <scope>NUCLEOTIDE SEQUENCE [LARGE SCALE GENOMIC DNA]</scope>
</reference>
<dbReference type="EMBL" id="CALNXI010000888">
    <property type="protein sequence ID" value="CAH3145269.1"/>
    <property type="molecule type" value="Genomic_DNA"/>
</dbReference>
<accession>A0ABN8PKK2</accession>
<keyword evidence="3" id="KW-1185">Reference proteome</keyword>
<gene>
    <name evidence="2" type="ORF">PEVE_00043432</name>
</gene>
<dbReference type="Proteomes" id="UP001159427">
    <property type="component" value="Unassembled WGS sequence"/>
</dbReference>
<proteinExistence type="predicted"/>
<protein>
    <recommendedName>
        <fullName evidence="1">QRICH1-like domain-containing protein</fullName>
    </recommendedName>
</protein>
<evidence type="ECO:0000313" key="2">
    <source>
        <dbReference type="EMBL" id="CAH3145269.1"/>
    </source>
</evidence>